<feature type="domain" description="Integrase catalytic" evidence="1">
    <location>
        <begin position="1"/>
        <end position="151"/>
    </location>
</feature>
<dbReference type="Pfam" id="PF13333">
    <property type="entry name" value="rve_2"/>
    <property type="match status" value="1"/>
</dbReference>
<proteinExistence type="predicted"/>
<organism evidence="2 3">
    <name type="scientific">Gryllotalpicola reticulitermitis</name>
    <dbReference type="NCBI Taxonomy" id="1184153"/>
    <lineage>
        <taxon>Bacteria</taxon>
        <taxon>Bacillati</taxon>
        <taxon>Actinomycetota</taxon>
        <taxon>Actinomycetes</taxon>
        <taxon>Micrococcales</taxon>
        <taxon>Microbacteriaceae</taxon>
        <taxon>Gryllotalpicola</taxon>
    </lineage>
</organism>
<dbReference type="NCBIfam" id="NF033516">
    <property type="entry name" value="transpos_IS3"/>
    <property type="match status" value="1"/>
</dbReference>
<dbReference type="InterPro" id="IPR001584">
    <property type="entry name" value="Integrase_cat-core"/>
</dbReference>
<evidence type="ECO:0000313" key="2">
    <source>
        <dbReference type="EMBL" id="MFC4245360.1"/>
    </source>
</evidence>
<dbReference type="InterPro" id="IPR036397">
    <property type="entry name" value="RNaseH_sf"/>
</dbReference>
<dbReference type="PANTHER" id="PTHR46889">
    <property type="entry name" value="TRANSPOSASE INSF FOR INSERTION SEQUENCE IS3B-RELATED"/>
    <property type="match status" value="1"/>
</dbReference>
<reference evidence="3" key="1">
    <citation type="journal article" date="2019" name="Int. J. Syst. Evol. Microbiol.">
        <title>The Global Catalogue of Microorganisms (GCM) 10K type strain sequencing project: providing services to taxonomists for standard genome sequencing and annotation.</title>
        <authorList>
            <consortium name="The Broad Institute Genomics Platform"/>
            <consortium name="The Broad Institute Genome Sequencing Center for Infectious Disease"/>
            <person name="Wu L."/>
            <person name="Ma J."/>
        </authorList>
    </citation>
    <scope>NUCLEOTIDE SEQUENCE [LARGE SCALE GENOMIC DNA]</scope>
    <source>
        <strain evidence="3">CGMCC 1.10363</strain>
    </source>
</reference>
<dbReference type="PANTHER" id="PTHR46889:SF4">
    <property type="entry name" value="TRANSPOSASE INSO FOR INSERTION SEQUENCE ELEMENT IS911B-RELATED"/>
    <property type="match status" value="1"/>
</dbReference>
<evidence type="ECO:0000259" key="1">
    <source>
        <dbReference type="PROSITE" id="PS50994"/>
    </source>
</evidence>
<accession>A0ABV8QCY2</accession>
<sequence>MTEHPTREGKIYCCCVIDVYSRKIVGWAIDMRQTTSLVLNALDMAVEARSPSQTVIHSDHGTQFASWAFTTRIRDAGLVGSMGTIGDGYDNAMIESFWDTMQVEILNRKKWRTRLELANAIFEYIEIYYNRKRRRSTLSWDSPVAFEDRRKANSIPG</sequence>
<dbReference type="EMBL" id="JBHSCN010000023">
    <property type="protein sequence ID" value="MFC4245360.1"/>
    <property type="molecule type" value="Genomic_DNA"/>
</dbReference>
<protein>
    <submittedName>
        <fullName evidence="2">IS3 family transposase</fullName>
    </submittedName>
</protein>
<evidence type="ECO:0000313" key="3">
    <source>
        <dbReference type="Proteomes" id="UP001595900"/>
    </source>
</evidence>
<gene>
    <name evidence="2" type="ORF">ACFOYW_18485</name>
</gene>
<name>A0ABV8QCY2_9MICO</name>
<keyword evidence="3" id="KW-1185">Reference proteome</keyword>
<dbReference type="InterPro" id="IPR048020">
    <property type="entry name" value="Transpos_IS3"/>
</dbReference>
<dbReference type="SUPFAM" id="SSF53098">
    <property type="entry name" value="Ribonuclease H-like"/>
    <property type="match status" value="1"/>
</dbReference>
<dbReference type="InterPro" id="IPR012337">
    <property type="entry name" value="RNaseH-like_sf"/>
</dbReference>
<dbReference type="PROSITE" id="PS50994">
    <property type="entry name" value="INTEGRASE"/>
    <property type="match status" value="1"/>
</dbReference>
<comment type="caution">
    <text evidence="2">The sequence shown here is derived from an EMBL/GenBank/DDBJ whole genome shotgun (WGS) entry which is preliminary data.</text>
</comment>
<dbReference type="RefSeq" id="WP_390232623.1">
    <property type="nucleotide sequence ID" value="NZ_JBHSCN010000023.1"/>
</dbReference>
<dbReference type="Proteomes" id="UP001595900">
    <property type="component" value="Unassembled WGS sequence"/>
</dbReference>
<dbReference type="Gene3D" id="3.30.420.10">
    <property type="entry name" value="Ribonuclease H-like superfamily/Ribonuclease H"/>
    <property type="match status" value="1"/>
</dbReference>
<dbReference type="Pfam" id="PF00665">
    <property type="entry name" value="rve"/>
    <property type="match status" value="1"/>
</dbReference>
<dbReference type="InterPro" id="IPR050900">
    <property type="entry name" value="Transposase_IS3/IS150/IS904"/>
</dbReference>